<keyword evidence="3" id="KW-1185">Reference proteome</keyword>
<dbReference type="InterPro" id="IPR050834">
    <property type="entry name" value="Glycosyltransf_2"/>
</dbReference>
<evidence type="ECO:0000259" key="1">
    <source>
        <dbReference type="Pfam" id="PF00535"/>
    </source>
</evidence>
<feature type="domain" description="Glycosyltransferase 2-like" evidence="1">
    <location>
        <begin position="13"/>
        <end position="174"/>
    </location>
</feature>
<dbReference type="InterPro" id="IPR001173">
    <property type="entry name" value="Glyco_trans_2-like"/>
</dbReference>
<organism evidence="2 3">
    <name type="scientific">Sneathiella marina</name>
    <dbReference type="NCBI Taxonomy" id="2950108"/>
    <lineage>
        <taxon>Bacteria</taxon>
        <taxon>Pseudomonadati</taxon>
        <taxon>Pseudomonadota</taxon>
        <taxon>Alphaproteobacteria</taxon>
        <taxon>Sneathiellales</taxon>
        <taxon>Sneathiellaceae</taxon>
        <taxon>Sneathiella</taxon>
    </lineage>
</organism>
<dbReference type="Proteomes" id="UP001056291">
    <property type="component" value="Chromosome"/>
</dbReference>
<evidence type="ECO:0000313" key="3">
    <source>
        <dbReference type="Proteomes" id="UP001056291"/>
    </source>
</evidence>
<dbReference type="CDD" id="cd00761">
    <property type="entry name" value="Glyco_tranf_GTA_type"/>
    <property type="match status" value="1"/>
</dbReference>
<reference evidence="2" key="1">
    <citation type="submission" date="2022-06" db="EMBL/GenBank/DDBJ databases">
        <title>Sneathiella actinostolidae sp. nov., isolated from a sea anemonein the Western Pacific Ocean.</title>
        <authorList>
            <person name="Wei M.J."/>
        </authorList>
    </citation>
    <scope>NUCLEOTIDE SEQUENCE</scope>
    <source>
        <strain evidence="2">PHK-P5</strain>
    </source>
</reference>
<dbReference type="Gene3D" id="3.90.550.10">
    <property type="entry name" value="Spore Coat Polysaccharide Biosynthesis Protein SpsA, Chain A"/>
    <property type="match status" value="1"/>
</dbReference>
<dbReference type="PANTHER" id="PTHR43685">
    <property type="entry name" value="GLYCOSYLTRANSFERASE"/>
    <property type="match status" value="1"/>
</dbReference>
<protein>
    <submittedName>
        <fullName evidence="2">Glycosyltransferase family 2 protein</fullName>
    </submittedName>
</protein>
<sequence length="325" mass="36919">MNKSCHQLNVKVSIVIPAYNNEETLCATLDALSNQTLPAFEIFVVDDGSDIEVQALLQTAYPAVNVIRHEQNSGVQNARNTGYNMVTGTYVLFLDADDILFPEFLFEMATVLEANKAAGACIANFEKCYDLGSAQIAAEHTPIESQIQYLTVDSGLSYYLENTGRFLPSFTMFRKTTLDDISVQGVPFPPEVWGNEDFHLFIRLLAKYPIYVISNPLGIYYLRNNSLSRDQIGVWASRAVAMESLIELERSFPFSPRHLKLFERMRSSAQRRHALLLSRNKQRQAALAILKTELRRSLGIKTLVVFFMLILRIPTRKRNFEGQEY</sequence>
<name>A0ABY4W6K3_9PROT</name>
<proteinExistence type="predicted"/>
<dbReference type="EMBL" id="CP098747">
    <property type="protein sequence ID" value="USG62811.1"/>
    <property type="molecule type" value="Genomic_DNA"/>
</dbReference>
<accession>A0ABY4W6K3</accession>
<gene>
    <name evidence="2" type="ORF">NBZ79_07460</name>
</gene>
<dbReference type="PANTHER" id="PTHR43685:SF11">
    <property type="entry name" value="GLYCOSYLTRANSFERASE TAGX-RELATED"/>
    <property type="match status" value="1"/>
</dbReference>
<dbReference type="InterPro" id="IPR029044">
    <property type="entry name" value="Nucleotide-diphossugar_trans"/>
</dbReference>
<dbReference type="Pfam" id="PF00535">
    <property type="entry name" value="Glycos_transf_2"/>
    <property type="match status" value="1"/>
</dbReference>
<evidence type="ECO:0000313" key="2">
    <source>
        <dbReference type="EMBL" id="USG62811.1"/>
    </source>
</evidence>
<dbReference type="SUPFAM" id="SSF53448">
    <property type="entry name" value="Nucleotide-diphospho-sugar transferases"/>
    <property type="match status" value="1"/>
</dbReference>
<dbReference type="RefSeq" id="WP_251936975.1">
    <property type="nucleotide sequence ID" value="NZ_CP098747.1"/>
</dbReference>